<dbReference type="NCBIfam" id="NF033497">
    <property type="entry name" value="rubre_like_arch"/>
    <property type="match status" value="1"/>
</dbReference>
<sequence length="51" mass="5659">MIPNNADIDPYAPELNYFECRDCSTRTTSETRLTTCGACGGYLDNIAVPRE</sequence>
<accession>A0A1H6XJY8</accession>
<evidence type="ECO:0000259" key="1">
    <source>
        <dbReference type="Pfam" id="PF23455"/>
    </source>
</evidence>
<name>A0A1H6XJY8_9EURY</name>
<reference evidence="2 3" key="1">
    <citation type="submission" date="2016-10" db="EMBL/GenBank/DDBJ databases">
        <authorList>
            <person name="de Groot N.N."/>
        </authorList>
    </citation>
    <scope>NUCLEOTIDE SEQUENCE [LARGE SCALE GENOMIC DNA]</scope>
    <source>
        <strain evidence="2 3">DSM 22187</strain>
    </source>
</reference>
<protein>
    <recommendedName>
        <fullName evidence="1">DUF7129 domain-containing protein</fullName>
    </recommendedName>
</protein>
<dbReference type="KEGG" id="hae:halTADL_2413"/>
<evidence type="ECO:0000313" key="2">
    <source>
        <dbReference type="EMBL" id="SEJ29399.1"/>
    </source>
</evidence>
<keyword evidence="3" id="KW-1185">Reference proteome</keyword>
<dbReference type="Pfam" id="PF23455">
    <property type="entry name" value="DUF7129"/>
    <property type="match status" value="1"/>
</dbReference>
<dbReference type="InterPro" id="IPR055553">
    <property type="entry name" value="DUF7129"/>
</dbReference>
<feature type="domain" description="DUF7129" evidence="1">
    <location>
        <begin position="7"/>
        <end position="51"/>
    </location>
</feature>
<proteinExistence type="predicted"/>
<dbReference type="RefSeq" id="WP_109561565.1">
    <property type="nucleotide sequence ID" value="NZ_CP024845.1"/>
</dbReference>
<dbReference type="AlphaFoldDB" id="A0A1H6XJY8"/>
<evidence type="ECO:0000313" key="3">
    <source>
        <dbReference type="Proteomes" id="UP000198888"/>
    </source>
</evidence>
<dbReference type="EMBL" id="FNYR01000041">
    <property type="protein sequence ID" value="SEJ29399.1"/>
    <property type="molecule type" value="Genomic_DNA"/>
</dbReference>
<gene>
    <name evidence="2" type="ORF">SAMN05444271_14110</name>
</gene>
<dbReference type="GeneID" id="36785661"/>
<accession>A0A2H4Q461</accession>
<dbReference type="Proteomes" id="UP000198888">
    <property type="component" value="Unassembled WGS sequence"/>
</dbReference>
<organism evidence="2 3">
    <name type="scientific">Halohasta litchfieldiae</name>
    <dbReference type="NCBI Taxonomy" id="1073996"/>
    <lineage>
        <taxon>Archaea</taxon>
        <taxon>Methanobacteriati</taxon>
        <taxon>Methanobacteriota</taxon>
        <taxon>Stenosarchaea group</taxon>
        <taxon>Halobacteria</taxon>
        <taxon>Halobacteriales</taxon>
        <taxon>Haloferacaceae</taxon>
        <taxon>Halohasta</taxon>
    </lineage>
</organism>